<dbReference type="SMART" id="SM00736">
    <property type="entry name" value="CADG"/>
    <property type="match status" value="2"/>
</dbReference>
<dbReference type="Gene3D" id="2.60.40.10">
    <property type="entry name" value="Immunoglobulins"/>
    <property type="match status" value="3"/>
</dbReference>
<feature type="region of interest" description="Disordered" evidence="5">
    <location>
        <begin position="412"/>
        <end position="455"/>
    </location>
</feature>
<dbReference type="OrthoDB" id="41532at2759"/>
<dbReference type="InterPro" id="IPR006644">
    <property type="entry name" value="Cadg"/>
</dbReference>
<dbReference type="GO" id="GO:0071944">
    <property type="term" value="C:cell periphery"/>
    <property type="evidence" value="ECO:0007669"/>
    <property type="project" value="UniProtKB-ARBA"/>
</dbReference>
<keyword evidence="2 6" id="KW-0812">Transmembrane</keyword>
<dbReference type="InterPro" id="IPR007567">
    <property type="entry name" value="Mid2_dom"/>
</dbReference>
<evidence type="ECO:0000256" key="1">
    <source>
        <dbReference type="ARBA" id="ARBA00004167"/>
    </source>
</evidence>
<dbReference type="Pfam" id="PF05345">
    <property type="entry name" value="He_PIG"/>
    <property type="match status" value="2"/>
</dbReference>
<evidence type="ECO:0000259" key="7">
    <source>
        <dbReference type="SMART" id="SM00736"/>
    </source>
</evidence>
<feature type="compositionally biased region" description="Polar residues" evidence="5">
    <location>
        <begin position="655"/>
        <end position="675"/>
    </location>
</feature>
<comment type="caution">
    <text evidence="8">The sequence shown here is derived from an EMBL/GenBank/DDBJ whole genome shotgun (WGS) entry which is preliminary data.</text>
</comment>
<feature type="domain" description="Dystroglycan-type cadherin-like" evidence="7">
    <location>
        <begin position="325"/>
        <end position="415"/>
    </location>
</feature>
<dbReference type="SUPFAM" id="SSF49313">
    <property type="entry name" value="Cadherin-like"/>
    <property type="match status" value="3"/>
</dbReference>
<feature type="region of interest" description="Disordered" evidence="5">
    <location>
        <begin position="495"/>
        <end position="524"/>
    </location>
</feature>
<dbReference type="InterPro" id="IPR051694">
    <property type="entry name" value="Immunoregulatory_rcpt-like"/>
</dbReference>
<dbReference type="HOGENOM" id="CLU_017550_0_0_1"/>
<dbReference type="GO" id="GO:0005509">
    <property type="term" value="F:calcium ion binding"/>
    <property type="evidence" value="ECO:0007669"/>
    <property type="project" value="InterPro"/>
</dbReference>
<keyword evidence="9" id="KW-1185">Reference proteome</keyword>
<feature type="transmembrane region" description="Helical" evidence="6">
    <location>
        <begin position="462"/>
        <end position="488"/>
    </location>
</feature>
<feature type="region of interest" description="Disordered" evidence="5">
    <location>
        <begin position="651"/>
        <end position="690"/>
    </location>
</feature>
<name>M3JZ24_CANMX</name>
<feature type="compositionally biased region" description="Low complexity" evidence="5">
    <location>
        <begin position="414"/>
        <end position="448"/>
    </location>
</feature>
<gene>
    <name evidence="8" type="ORF">G210_1189</name>
</gene>
<dbReference type="EMBL" id="AOGT01001177">
    <property type="protein sequence ID" value="EMG48255.1"/>
    <property type="molecule type" value="Genomic_DNA"/>
</dbReference>
<dbReference type="InterPro" id="IPR015919">
    <property type="entry name" value="Cadherin-like_sf"/>
</dbReference>
<feature type="compositionally biased region" description="Basic and acidic residues" evidence="5">
    <location>
        <begin position="681"/>
        <end position="690"/>
    </location>
</feature>
<evidence type="ECO:0000313" key="8">
    <source>
        <dbReference type="EMBL" id="EMG48255.1"/>
    </source>
</evidence>
<protein>
    <recommendedName>
        <fullName evidence="7">Dystroglycan-type cadherin-like domain-containing protein</fullName>
    </recommendedName>
</protein>
<evidence type="ECO:0000256" key="6">
    <source>
        <dbReference type="SAM" id="Phobius"/>
    </source>
</evidence>
<dbReference type="AlphaFoldDB" id="M3JZ24"/>
<dbReference type="PANTHER" id="PTHR15549">
    <property type="entry name" value="PAIRED IMMUNOGLOBULIN-LIKE TYPE 2 RECEPTOR"/>
    <property type="match status" value="1"/>
</dbReference>
<feature type="compositionally biased region" description="Basic and acidic residues" evidence="5">
    <location>
        <begin position="495"/>
        <end position="510"/>
    </location>
</feature>
<feature type="domain" description="Dystroglycan-type cadherin-like" evidence="7">
    <location>
        <begin position="14"/>
        <end position="105"/>
    </location>
</feature>
<accession>M3JZ24</accession>
<dbReference type="STRING" id="1245528.M3JZ24"/>
<feature type="non-terminal residue" evidence="8">
    <location>
        <position position="1"/>
    </location>
</feature>
<dbReference type="eggNOG" id="ENOG502QURR">
    <property type="taxonomic scope" value="Eukaryota"/>
</dbReference>
<dbReference type="Proteomes" id="UP000011777">
    <property type="component" value="Unassembled WGS sequence"/>
</dbReference>
<dbReference type="GO" id="GO:0016020">
    <property type="term" value="C:membrane"/>
    <property type="evidence" value="ECO:0007669"/>
    <property type="project" value="UniProtKB-SubCell"/>
</dbReference>
<proteinExistence type="predicted"/>
<keyword evidence="3 6" id="KW-1133">Transmembrane helix</keyword>
<feature type="region of interest" description="Disordered" evidence="5">
    <location>
        <begin position="704"/>
        <end position="728"/>
    </location>
</feature>
<dbReference type="Pfam" id="PF04478">
    <property type="entry name" value="Mid2"/>
    <property type="match status" value="1"/>
</dbReference>
<dbReference type="OMA" id="ATRGEWF"/>
<evidence type="ECO:0000256" key="2">
    <source>
        <dbReference type="ARBA" id="ARBA00022692"/>
    </source>
</evidence>
<evidence type="ECO:0000256" key="5">
    <source>
        <dbReference type="SAM" id="MobiDB-lite"/>
    </source>
</evidence>
<evidence type="ECO:0000313" key="9">
    <source>
        <dbReference type="Proteomes" id="UP000011777"/>
    </source>
</evidence>
<evidence type="ECO:0000256" key="4">
    <source>
        <dbReference type="ARBA" id="ARBA00023136"/>
    </source>
</evidence>
<organism evidence="8 9">
    <name type="scientific">Candida maltosa (strain Xu316)</name>
    <name type="common">Yeast</name>
    <dbReference type="NCBI Taxonomy" id="1245528"/>
    <lineage>
        <taxon>Eukaryota</taxon>
        <taxon>Fungi</taxon>
        <taxon>Dikarya</taxon>
        <taxon>Ascomycota</taxon>
        <taxon>Saccharomycotina</taxon>
        <taxon>Pichiomycetes</taxon>
        <taxon>Debaryomycetaceae</taxon>
        <taxon>Candida/Lodderomyces clade</taxon>
        <taxon>Candida</taxon>
    </lineage>
</organism>
<keyword evidence="4 6" id="KW-0472">Membrane</keyword>
<comment type="subcellular location">
    <subcellularLocation>
        <location evidence="1">Membrane</location>
        <topology evidence="1">Single-pass membrane protein</topology>
    </subcellularLocation>
</comment>
<reference evidence="8 9" key="1">
    <citation type="submission" date="2013-02" db="EMBL/GenBank/DDBJ databases">
        <title>Genome sequence of Candida maltosa Xu316, a potential industrial strain for xylitol and ethanol production.</title>
        <authorList>
            <person name="Yu J."/>
            <person name="Wang Q."/>
            <person name="Geng X."/>
            <person name="Bao W."/>
            <person name="He P."/>
            <person name="Cai J."/>
        </authorList>
    </citation>
    <scope>NUCLEOTIDE SEQUENCE [LARGE SCALE GENOMIC DNA]</scope>
    <source>
        <strain evidence="9">Xu316</strain>
    </source>
</reference>
<evidence type="ECO:0000256" key="3">
    <source>
        <dbReference type="ARBA" id="ARBA00022989"/>
    </source>
</evidence>
<dbReference type="InterPro" id="IPR013783">
    <property type="entry name" value="Ig-like_fold"/>
</dbReference>
<sequence>LINASIYMGFPFDEQLPNIGRVNKDYTFTLANTTYKSNSNGQISYQVENLPSWLSFDSSSRTFSGTPQESDVGSFDVTLVGTDNSDQSQLSNTYTMIVSNDTGLYLSSSKSLFSELSKSGQTNGLDGLVVKPGQDIKIQFSKDLFQSYSSSDRPIIAYYGRSGDRSSLPNWLEFDGEALTFSGTVPYVTSENAPSFEYTFAFIASDYYGYAGAEGDFKIVVGGHQLSTSINSTTIVNGTIGEEIDIDVPVLSQVYLDGSEISRGNISSVSAENLPSYATFSDKDYSISGQFPNTTTNDNFTIIVKDVYGNQVELPYSLDAVDSIFTVDSINSVNATRGEYFQYQILKSLFTNYDSTKVSVDVSSDWLTYQSSNMTLTGTTPKDFDNLNVKINAEAGSDKESRSFQIKGVDSKVTSTSSSSSSSTSSATSSSSSSSSSTSSTATSSSSAPVATNKSASNKNKALAIGLGVGIPVFLILLAAIIFFCCCFKRRKNKKDSQKAADDNEKDTFNPRKPAPVPLGLPLVGSQESLKDRSQVNVMKLEHNRSSSSNSLTQVETSSVESYYETHENTPIVKSWRANTASDNKRTRASDASLSTVNTENLFSIRLVEDNSMRNSETSSKFLSNNSLNALLRRDNSSNFQRLDSNGNIAHELNSHSNRSSQSEKFIPPLSSSNLDIVPEENSRELKQTGRDETNGTISHLLNRFNDNTSDDFKEPEPTPTIDRLPSPTYILDTKKESPTSDTFMHDESTPVNNNHAPTMKNQNHSMISLGSISSDKLFFDNSNPRKHAPPNAMDIGNSAKLVDFTRKGSLRESAYEPDYVYQEESASIQIDDSD</sequence>